<evidence type="ECO:0000259" key="1">
    <source>
        <dbReference type="Pfam" id="PF08984"/>
    </source>
</evidence>
<name>A0ABT6NHC9_9FIRM</name>
<accession>A0ABT6NHC9</accession>
<dbReference type="Proteomes" id="UP001158045">
    <property type="component" value="Unassembled WGS sequence"/>
</dbReference>
<sequence>MNVIYSSVTIYDLLTLYPELKDALYELGFTDIVKPGMISTVGRIMTLSKGSKLKKIAMNDIALKLETYGFELKED</sequence>
<dbReference type="Pfam" id="PF08984">
    <property type="entry name" value="DUF1858"/>
    <property type="match status" value="1"/>
</dbReference>
<evidence type="ECO:0000313" key="3">
    <source>
        <dbReference type="Proteomes" id="UP001158045"/>
    </source>
</evidence>
<dbReference type="EMBL" id="JARYZI010000016">
    <property type="protein sequence ID" value="MDH8679750.1"/>
    <property type="molecule type" value="Genomic_DNA"/>
</dbReference>
<gene>
    <name evidence="2" type="ORF">QE109_16445</name>
</gene>
<dbReference type="RefSeq" id="WP_281095647.1">
    <property type="nucleotide sequence ID" value="NZ_JARYZI010000016.1"/>
</dbReference>
<dbReference type="InterPro" id="IPR038062">
    <property type="entry name" value="ScdA-like_N_sf"/>
</dbReference>
<dbReference type="SUPFAM" id="SSF140683">
    <property type="entry name" value="SP0561-like"/>
    <property type="match status" value="1"/>
</dbReference>
<proteinExistence type="predicted"/>
<dbReference type="Gene3D" id="1.10.3910.10">
    <property type="entry name" value="SP0561-like"/>
    <property type="match status" value="1"/>
</dbReference>
<comment type="caution">
    <text evidence="2">The sequence shown here is derived from an EMBL/GenBank/DDBJ whole genome shotgun (WGS) entry which is preliminary data.</text>
</comment>
<dbReference type="InterPro" id="IPR015077">
    <property type="entry name" value="DUF1858"/>
</dbReference>
<reference evidence="2 3" key="1">
    <citation type="submission" date="2023-04" db="EMBL/GenBank/DDBJ databases">
        <title>Fusibacter bizertensis strain WBS, isolated from littoral bottom sediments of the Arctic seas - biochemical and genomic analysis.</title>
        <authorList>
            <person name="Brioukhanov A.L."/>
        </authorList>
    </citation>
    <scope>NUCLEOTIDE SEQUENCE [LARGE SCALE GENOMIC DNA]</scope>
    <source>
        <strain evidence="2 3">WBS</strain>
    </source>
</reference>
<protein>
    <submittedName>
        <fullName evidence="2">DUF1858 domain-containing protein</fullName>
    </submittedName>
</protein>
<keyword evidence="3" id="KW-1185">Reference proteome</keyword>
<feature type="domain" description="DUF1858" evidence="1">
    <location>
        <begin position="8"/>
        <end position="60"/>
    </location>
</feature>
<organism evidence="2 3">
    <name type="scientific">Fusibacter bizertensis</name>
    <dbReference type="NCBI Taxonomy" id="1488331"/>
    <lineage>
        <taxon>Bacteria</taxon>
        <taxon>Bacillati</taxon>
        <taxon>Bacillota</taxon>
        <taxon>Clostridia</taxon>
        <taxon>Eubacteriales</taxon>
        <taxon>Eubacteriales Family XII. Incertae Sedis</taxon>
        <taxon>Fusibacter</taxon>
    </lineage>
</organism>
<evidence type="ECO:0000313" key="2">
    <source>
        <dbReference type="EMBL" id="MDH8679750.1"/>
    </source>
</evidence>